<feature type="transmembrane region" description="Helical" evidence="1">
    <location>
        <begin position="84"/>
        <end position="103"/>
    </location>
</feature>
<feature type="transmembrane region" description="Helical" evidence="1">
    <location>
        <begin position="154"/>
        <end position="175"/>
    </location>
</feature>
<feature type="transmembrane region" description="Helical" evidence="1">
    <location>
        <begin position="218"/>
        <end position="235"/>
    </location>
</feature>
<evidence type="ECO:0000259" key="2">
    <source>
        <dbReference type="Pfam" id="PF01757"/>
    </source>
</evidence>
<feature type="transmembrane region" description="Helical" evidence="1">
    <location>
        <begin position="282"/>
        <end position="304"/>
    </location>
</feature>
<dbReference type="AlphaFoldDB" id="A0A917N0F0"/>
<organism evidence="3 4">
    <name type="scientific">Filimonas zeae</name>
    <dbReference type="NCBI Taxonomy" id="1737353"/>
    <lineage>
        <taxon>Bacteria</taxon>
        <taxon>Pseudomonadati</taxon>
        <taxon>Bacteroidota</taxon>
        <taxon>Chitinophagia</taxon>
        <taxon>Chitinophagales</taxon>
        <taxon>Chitinophagaceae</taxon>
        <taxon>Filimonas</taxon>
    </lineage>
</organism>
<keyword evidence="4" id="KW-1185">Reference proteome</keyword>
<evidence type="ECO:0000256" key="1">
    <source>
        <dbReference type="SAM" id="Phobius"/>
    </source>
</evidence>
<keyword evidence="1" id="KW-0812">Transmembrane</keyword>
<comment type="caution">
    <text evidence="3">The sequence shown here is derived from an EMBL/GenBank/DDBJ whole genome shotgun (WGS) entry which is preliminary data.</text>
</comment>
<keyword evidence="1" id="KW-0472">Membrane</keyword>
<dbReference type="InterPro" id="IPR050879">
    <property type="entry name" value="Acyltransferase_3"/>
</dbReference>
<dbReference type="GO" id="GO:0016020">
    <property type="term" value="C:membrane"/>
    <property type="evidence" value="ECO:0007669"/>
    <property type="project" value="TreeGrafter"/>
</dbReference>
<evidence type="ECO:0000313" key="3">
    <source>
        <dbReference type="EMBL" id="GGH80164.1"/>
    </source>
</evidence>
<reference evidence="3" key="1">
    <citation type="journal article" date="2014" name="Int. J. Syst. Evol. Microbiol.">
        <title>Complete genome sequence of Corynebacterium casei LMG S-19264T (=DSM 44701T), isolated from a smear-ripened cheese.</title>
        <authorList>
            <consortium name="US DOE Joint Genome Institute (JGI-PGF)"/>
            <person name="Walter F."/>
            <person name="Albersmeier A."/>
            <person name="Kalinowski J."/>
            <person name="Ruckert C."/>
        </authorList>
    </citation>
    <scope>NUCLEOTIDE SEQUENCE</scope>
    <source>
        <strain evidence="3">CGMCC 1.15290</strain>
    </source>
</reference>
<accession>A0A917N0F0</accession>
<keyword evidence="3" id="KW-0012">Acyltransferase</keyword>
<dbReference type="EMBL" id="BMIB01000005">
    <property type="protein sequence ID" value="GGH80164.1"/>
    <property type="molecule type" value="Genomic_DNA"/>
</dbReference>
<dbReference type="RefSeq" id="WP_188957796.1">
    <property type="nucleotide sequence ID" value="NZ_BMIB01000005.1"/>
</dbReference>
<feature type="transmembrane region" description="Helical" evidence="1">
    <location>
        <begin position="12"/>
        <end position="30"/>
    </location>
</feature>
<proteinExistence type="predicted"/>
<feature type="domain" description="Acyltransferase 3" evidence="2">
    <location>
        <begin position="9"/>
        <end position="329"/>
    </location>
</feature>
<reference evidence="3" key="2">
    <citation type="submission" date="2020-09" db="EMBL/GenBank/DDBJ databases">
        <authorList>
            <person name="Sun Q."/>
            <person name="Zhou Y."/>
        </authorList>
    </citation>
    <scope>NUCLEOTIDE SEQUENCE</scope>
    <source>
        <strain evidence="3">CGMCC 1.15290</strain>
    </source>
</reference>
<keyword evidence="1" id="KW-1133">Transmembrane helix</keyword>
<feature type="transmembrane region" description="Helical" evidence="1">
    <location>
        <begin position="241"/>
        <end position="262"/>
    </location>
</feature>
<dbReference type="Proteomes" id="UP000627292">
    <property type="component" value="Unassembled WGS sequence"/>
</dbReference>
<feature type="transmembrane region" description="Helical" evidence="1">
    <location>
        <begin position="187"/>
        <end position="206"/>
    </location>
</feature>
<dbReference type="Pfam" id="PF01757">
    <property type="entry name" value="Acyl_transf_3"/>
    <property type="match status" value="1"/>
</dbReference>
<sequence length="370" mass="42380">MGNQRLFTLDYLRGMAAFGIMIYHCYSWLYGVPADDSFLRKWGVYGVSSFYILSGLTLYHVYFYRMKPSASDLKDFFLKRIFRIYPLLILVILLTVASNRHLPDLKLLFLNLTGLFGFFKWDGYIGTGVWSIGNELVFYTFFPIFVYLSKKNKVAFIAFSMLLLSAFIYFAFFNLHIDASLFNKDQWAIYVNPLNQVFLFLSGYLMGQYLTHMKFSSWVNISIFMIALIAFIFYVPVGLNLAAGINRVILFAASFLLCLAFYKNTFRLIPTVDNSLRFLGEASFSIYLLHPIVFIILKFIATVLKIQLSPIIHLSAAVAITLLSSYFCYTYFELYFIRLGKKVTGKINKPVAGEDEAAIRMATSGSANNV</sequence>
<dbReference type="GO" id="GO:0000271">
    <property type="term" value="P:polysaccharide biosynthetic process"/>
    <property type="evidence" value="ECO:0007669"/>
    <property type="project" value="TreeGrafter"/>
</dbReference>
<dbReference type="GO" id="GO:0016747">
    <property type="term" value="F:acyltransferase activity, transferring groups other than amino-acyl groups"/>
    <property type="evidence" value="ECO:0007669"/>
    <property type="project" value="InterPro"/>
</dbReference>
<protein>
    <submittedName>
        <fullName evidence="3">Acyltransferase</fullName>
    </submittedName>
</protein>
<keyword evidence="3" id="KW-0808">Transferase</keyword>
<dbReference type="PANTHER" id="PTHR23028">
    <property type="entry name" value="ACETYLTRANSFERASE"/>
    <property type="match status" value="1"/>
</dbReference>
<feature type="transmembrane region" description="Helical" evidence="1">
    <location>
        <begin position="310"/>
        <end position="332"/>
    </location>
</feature>
<evidence type="ECO:0000313" key="4">
    <source>
        <dbReference type="Proteomes" id="UP000627292"/>
    </source>
</evidence>
<gene>
    <name evidence="3" type="ORF">GCM10011379_50630</name>
</gene>
<dbReference type="InterPro" id="IPR002656">
    <property type="entry name" value="Acyl_transf_3_dom"/>
</dbReference>
<feature type="transmembrane region" description="Helical" evidence="1">
    <location>
        <begin position="42"/>
        <end position="63"/>
    </location>
</feature>
<dbReference type="PANTHER" id="PTHR23028:SF131">
    <property type="entry name" value="BLR2367 PROTEIN"/>
    <property type="match status" value="1"/>
</dbReference>
<name>A0A917N0F0_9BACT</name>
<feature type="transmembrane region" description="Helical" evidence="1">
    <location>
        <begin position="123"/>
        <end position="147"/>
    </location>
</feature>